<evidence type="ECO:0000256" key="1">
    <source>
        <dbReference type="SAM" id="MobiDB-lite"/>
    </source>
</evidence>
<keyword evidence="3" id="KW-1185">Reference proteome</keyword>
<gene>
    <name evidence="2" type="ORF">GCM10025862_06180</name>
</gene>
<proteinExistence type="predicted"/>
<dbReference type="EMBL" id="BSUJ01000001">
    <property type="protein sequence ID" value="GMA18597.1"/>
    <property type="molecule type" value="Genomic_DNA"/>
</dbReference>
<organism evidence="2 3">
    <name type="scientific">Arsenicicoccus piscis</name>
    <dbReference type="NCBI Taxonomy" id="673954"/>
    <lineage>
        <taxon>Bacteria</taxon>
        <taxon>Bacillati</taxon>
        <taxon>Actinomycetota</taxon>
        <taxon>Actinomycetes</taxon>
        <taxon>Micrococcales</taxon>
        <taxon>Intrasporangiaceae</taxon>
        <taxon>Arsenicicoccus</taxon>
    </lineage>
</organism>
<evidence type="ECO:0000313" key="3">
    <source>
        <dbReference type="Proteomes" id="UP001157109"/>
    </source>
</evidence>
<feature type="region of interest" description="Disordered" evidence="1">
    <location>
        <begin position="155"/>
        <end position="181"/>
    </location>
</feature>
<dbReference type="Proteomes" id="UP001157109">
    <property type="component" value="Unassembled WGS sequence"/>
</dbReference>
<evidence type="ECO:0000313" key="2">
    <source>
        <dbReference type="EMBL" id="GMA18597.1"/>
    </source>
</evidence>
<accession>A0ABQ6HJQ3</accession>
<reference evidence="3" key="1">
    <citation type="journal article" date="2019" name="Int. J. Syst. Evol. Microbiol.">
        <title>The Global Catalogue of Microorganisms (GCM) 10K type strain sequencing project: providing services to taxonomists for standard genome sequencing and annotation.</title>
        <authorList>
            <consortium name="The Broad Institute Genomics Platform"/>
            <consortium name="The Broad Institute Genome Sequencing Center for Infectious Disease"/>
            <person name="Wu L."/>
            <person name="Ma J."/>
        </authorList>
    </citation>
    <scope>NUCLEOTIDE SEQUENCE [LARGE SCALE GENOMIC DNA]</scope>
    <source>
        <strain evidence="3">NBRC 105830</strain>
    </source>
</reference>
<sequence length="181" mass="18621">MIGLVLVEVAPSGVAPSGAALLGEVLSGPDPVDVVSVGVDSVDVDEVVGAVLAPLAVDMAVESVGASAAADAGVWPAGLPAGLTDMPPHAERDIAAAATTVMMGVRRVMVSPAALLHVVEASLCTGTAEVSRARLDRRALVPRQRLTDRRLRVGRPQRVDQRLRHTPGVQPRTARDPAPST</sequence>
<protein>
    <submittedName>
        <fullName evidence="2">Uncharacterized protein</fullName>
    </submittedName>
</protein>
<comment type="caution">
    <text evidence="2">The sequence shown here is derived from an EMBL/GenBank/DDBJ whole genome shotgun (WGS) entry which is preliminary data.</text>
</comment>
<name>A0ABQ6HJQ3_9MICO</name>